<reference evidence="4" key="1">
    <citation type="submission" date="2009-10" db="EMBL/GenBank/DDBJ databases">
        <title>The complete chromosome of Gordonia bronchialis DSM 43247.</title>
        <authorList>
            <consortium name="US DOE Joint Genome Institute (JGI-PGF)"/>
            <person name="Lucas S."/>
            <person name="Copeland A."/>
            <person name="Lapidus A."/>
            <person name="Glavina del Rio T."/>
            <person name="Dalin E."/>
            <person name="Tice H."/>
            <person name="Bruce D."/>
            <person name="Goodwin L."/>
            <person name="Pitluck S."/>
            <person name="Kyrpides N."/>
            <person name="Mavromatis K."/>
            <person name="Ivanova N."/>
            <person name="Ovchinnikova G."/>
            <person name="Saunders E."/>
            <person name="Brettin T."/>
            <person name="Detter J.C."/>
            <person name="Han C."/>
            <person name="Larimer F."/>
            <person name="Land M."/>
            <person name="Hauser L."/>
            <person name="Markowitz V."/>
            <person name="Cheng J.-F."/>
            <person name="Hugenholtz P."/>
            <person name="Woyke T."/>
            <person name="Wu D."/>
            <person name="Jando M."/>
            <person name="Schneider S."/>
            <person name="Goeker M."/>
            <person name="Klenk H.-P."/>
            <person name="Eisen J.A."/>
        </authorList>
    </citation>
    <scope>NUCLEOTIDE SEQUENCE [LARGE SCALE GENOMIC DNA]</scope>
    <source>
        <strain evidence="4">ATCC 25592 / DSM 43247 / BCRC 13721 / JCM 3198 / KCTC 3076 / NBRC 16047 / NCTC 10667</strain>
    </source>
</reference>
<proteinExistence type="predicted"/>
<feature type="signal peptide" evidence="1">
    <location>
        <begin position="1"/>
        <end position="29"/>
    </location>
</feature>
<dbReference type="Gene3D" id="1.20.144.10">
    <property type="entry name" value="Phosphatidic acid phosphatase type 2/haloperoxidase"/>
    <property type="match status" value="1"/>
</dbReference>
<evidence type="ECO:0000313" key="4">
    <source>
        <dbReference type="Proteomes" id="UP000001219"/>
    </source>
</evidence>
<dbReference type="SUPFAM" id="SSF48317">
    <property type="entry name" value="Acid phosphatase/Vanadium-dependent haloperoxidase"/>
    <property type="match status" value="1"/>
</dbReference>
<sequence>MVISRVRLLIVSLLAVVAVVAPLGGTATAAPVAAPSRFSTAELVGPYPSDIPPGGTYIPLLDGFADLRAHRPDIIAQNLRIVQRTNNSATPALREDAIDINYDDRLESLSMALGARLGATFRRLLAGGQLPKVAALLKGETGRVSLPLGTTLLEKEYFNNPRPFVVAPNSIRRYDRPGGRLYDQLRNNGSYPSGHSAQGYWKGALLAYWLPELGPQLIARAGEIGRSRMVLGVHYPLDVMSGRLMAMDMVAARLTDPGFARLIGQAGAQLRSQLERAVGMPLARFIAGDRAYLSRSEAVSEHRGMMTFGFGRIAPGQRNAIPASAAALLKSRFPSLSDAQRLAILTRTAIPAGYPLDQTGADGGWLRIDLAAALAAQP</sequence>
<dbReference type="InterPro" id="IPR001011">
    <property type="entry name" value="Acid_Pase_classA_bac"/>
</dbReference>
<dbReference type="CDD" id="cd03397">
    <property type="entry name" value="PAP2_acid_phosphatase"/>
    <property type="match status" value="1"/>
</dbReference>
<dbReference type="HOGENOM" id="CLU_016419_0_0_11"/>
<dbReference type="RefSeq" id="WP_012832248.1">
    <property type="nucleotide sequence ID" value="NC_013441.1"/>
</dbReference>
<dbReference type="STRING" id="526226.Gbro_0315"/>
<gene>
    <name evidence="3" type="ordered locus">Gbro_0315</name>
</gene>
<dbReference type="GO" id="GO:0030288">
    <property type="term" value="C:outer membrane-bounded periplasmic space"/>
    <property type="evidence" value="ECO:0007669"/>
    <property type="project" value="InterPro"/>
</dbReference>
<dbReference type="Proteomes" id="UP000001219">
    <property type="component" value="Chromosome"/>
</dbReference>
<keyword evidence="4" id="KW-1185">Reference proteome</keyword>
<dbReference type="eggNOG" id="COG0671">
    <property type="taxonomic scope" value="Bacteria"/>
</dbReference>
<dbReference type="EMBL" id="CP001802">
    <property type="protein sequence ID" value="ACY19657.1"/>
    <property type="molecule type" value="Genomic_DNA"/>
</dbReference>
<keyword evidence="1" id="KW-0732">Signal</keyword>
<feature type="chain" id="PRO_5003010470" evidence="1">
    <location>
        <begin position="30"/>
        <end position="378"/>
    </location>
</feature>
<organism evidence="3 4">
    <name type="scientific">Gordonia bronchialis (strain ATCC 25592 / DSM 43247 / BCRC 13721 / JCM 3198 / KCTC 3076 / NBRC 16047 / NCTC 10667)</name>
    <name type="common">Rhodococcus bronchialis</name>
    <dbReference type="NCBI Taxonomy" id="526226"/>
    <lineage>
        <taxon>Bacteria</taxon>
        <taxon>Bacillati</taxon>
        <taxon>Actinomycetota</taxon>
        <taxon>Actinomycetes</taxon>
        <taxon>Mycobacteriales</taxon>
        <taxon>Gordoniaceae</taxon>
        <taxon>Gordonia</taxon>
    </lineage>
</organism>
<evidence type="ECO:0000313" key="3">
    <source>
        <dbReference type="EMBL" id="ACY19657.1"/>
    </source>
</evidence>
<reference evidence="3 4" key="2">
    <citation type="journal article" date="2010" name="Stand. Genomic Sci.">
        <title>Complete genome sequence of Gordonia bronchialis type strain (3410).</title>
        <authorList>
            <person name="Ivanova N."/>
            <person name="Sikorski J."/>
            <person name="Jando M."/>
            <person name="Lapidus A."/>
            <person name="Nolan M."/>
            <person name="Lucas S."/>
            <person name="Del Rio T.G."/>
            <person name="Tice H."/>
            <person name="Copeland A."/>
            <person name="Cheng J.F."/>
            <person name="Chen F."/>
            <person name="Bruce D."/>
            <person name="Goodwin L."/>
            <person name="Pitluck S."/>
            <person name="Mavromatis K."/>
            <person name="Ovchinnikova G."/>
            <person name="Pati A."/>
            <person name="Chen A."/>
            <person name="Palaniappan K."/>
            <person name="Land M."/>
            <person name="Hauser L."/>
            <person name="Chang Y.J."/>
            <person name="Jeffries C.D."/>
            <person name="Chain P."/>
            <person name="Saunders E."/>
            <person name="Han C."/>
            <person name="Detter J.C."/>
            <person name="Brettin T."/>
            <person name="Rohde M."/>
            <person name="Goker M."/>
            <person name="Bristow J."/>
            <person name="Eisen J.A."/>
            <person name="Markowitz V."/>
            <person name="Hugenholtz P."/>
            <person name="Klenk H.P."/>
            <person name="Kyrpides N.C."/>
        </authorList>
    </citation>
    <scope>NUCLEOTIDE SEQUENCE [LARGE SCALE GENOMIC DNA]</scope>
    <source>
        <strain evidence="4">ATCC 25592 / DSM 43247 / BCRC 13721 / JCM 3198 / KCTC 3076 / NBRC 16047 / NCTC 10667</strain>
    </source>
</reference>
<accession>D0LCD3</accession>
<dbReference type="GO" id="GO:0003993">
    <property type="term" value="F:acid phosphatase activity"/>
    <property type="evidence" value="ECO:0007669"/>
    <property type="project" value="InterPro"/>
</dbReference>
<evidence type="ECO:0000256" key="1">
    <source>
        <dbReference type="SAM" id="SignalP"/>
    </source>
</evidence>
<dbReference type="KEGG" id="gbr:Gbro_0315"/>
<name>D0LCD3_GORB4</name>
<dbReference type="InterPro" id="IPR000326">
    <property type="entry name" value="PAP2/HPO"/>
</dbReference>
<dbReference type="Pfam" id="PF01569">
    <property type="entry name" value="PAP2"/>
    <property type="match status" value="1"/>
</dbReference>
<protein>
    <submittedName>
        <fullName evidence="3">Phosphoesterase PA-phosphatase related protein</fullName>
    </submittedName>
</protein>
<dbReference type="OrthoDB" id="9805301at2"/>
<dbReference type="AlphaFoldDB" id="D0LCD3"/>
<feature type="domain" description="Phosphatidic acid phosphatase type 2/haloperoxidase" evidence="2">
    <location>
        <begin position="135"/>
        <end position="254"/>
    </location>
</feature>
<dbReference type="InterPro" id="IPR036938">
    <property type="entry name" value="PAP2/HPO_sf"/>
</dbReference>
<dbReference type="SMART" id="SM00014">
    <property type="entry name" value="acidPPc"/>
    <property type="match status" value="1"/>
</dbReference>
<evidence type="ECO:0000259" key="2">
    <source>
        <dbReference type="SMART" id="SM00014"/>
    </source>
</evidence>